<comment type="caution">
    <text evidence="11">The sequence shown here is derived from an EMBL/GenBank/DDBJ whole genome shotgun (WGS) entry which is preliminary data.</text>
</comment>
<comment type="similarity">
    <text evidence="7">Belongs to the DNA polymerase HolA subunit family.</text>
</comment>
<dbReference type="AlphaFoldDB" id="A0A5D0CVJ1"/>
<keyword evidence="4 11" id="KW-0548">Nucleotidyltransferase</keyword>
<dbReference type="Proteomes" id="UP000325218">
    <property type="component" value="Unassembled WGS sequence"/>
</dbReference>
<dbReference type="EMBL" id="VSDO01000002">
    <property type="protein sequence ID" value="TYA12905.1"/>
    <property type="molecule type" value="Genomic_DNA"/>
</dbReference>
<dbReference type="InterPro" id="IPR008921">
    <property type="entry name" value="DNA_pol3_clamp-load_cplx_C"/>
</dbReference>
<accession>A0A5D0CVJ1</accession>
<evidence type="ECO:0000256" key="3">
    <source>
        <dbReference type="ARBA" id="ARBA00022679"/>
    </source>
</evidence>
<evidence type="ECO:0000256" key="1">
    <source>
        <dbReference type="ARBA" id="ARBA00012417"/>
    </source>
</evidence>
<feature type="domain" description="DNA polymerase III delta subunit-like C-terminal" evidence="10">
    <location>
        <begin position="218"/>
        <end position="338"/>
    </location>
</feature>
<evidence type="ECO:0000259" key="9">
    <source>
        <dbReference type="Pfam" id="PF06144"/>
    </source>
</evidence>
<dbReference type="PANTHER" id="PTHR34388">
    <property type="entry name" value="DNA POLYMERASE III SUBUNIT DELTA"/>
    <property type="match status" value="1"/>
</dbReference>
<name>A0A5D0CVJ1_9BACL</name>
<evidence type="ECO:0000256" key="4">
    <source>
        <dbReference type="ARBA" id="ARBA00022695"/>
    </source>
</evidence>
<dbReference type="GO" id="GO:0009360">
    <property type="term" value="C:DNA polymerase III complex"/>
    <property type="evidence" value="ECO:0007669"/>
    <property type="project" value="InterPro"/>
</dbReference>
<evidence type="ECO:0000256" key="2">
    <source>
        <dbReference type="ARBA" id="ARBA00017703"/>
    </source>
</evidence>
<keyword evidence="3 11" id="KW-0808">Transferase</keyword>
<organism evidence="11 12">
    <name type="scientific">Paenibacillus faecis</name>
    <dbReference type="NCBI Taxonomy" id="862114"/>
    <lineage>
        <taxon>Bacteria</taxon>
        <taxon>Bacillati</taxon>
        <taxon>Bacillota</taxon>
        <taxon>Bacilli</taxon>
        <taxon>Bacillales</taxon>
        <taxon>Paenibacillaceae</taxon>
        <taxon>Paenibacillus</taxon>
    </lineage>
</organism>
<dbReference type="GO" id="GO:0006261">
    <property type="term" value="P:DNA-templated DNA replication"/>
    <property type="evidence" value="ECO:0007669"/>
    <property type="project" value="TreeGrafter"/>
</dbReference>
<dbReference type="InterPro" id="IPR048466">
    <property type="entry name" value="DNA_pol3_delta-like_C"/>
</dbReference>
<dbReference type="GO" id="GO:0003677">
    <property type="term" value="F:DNA binding"/>
    <property type="evidence" value="ECO:0007669"/>
    <property type="project" value="InterPro"/>
</dbReference>
<sequence length="341" mass="37903">MDIKAAIKQLKQGQVSPLYLCYGTEKYQIQEFIALLEEQVVDREQRDFSLAAFDLAETPIEAVVEEAETLPFLVERKLIVVRDSALFTAAAKEGGKVEHRVEALLDYMNNPAEHSVIVFVVHHEKLDERKKIVKAIKTAGTVLSFAPLGGNELTQWVVREVEKRGSRIGRDAAEALIAACGVQMSALSVEVDKLCLYAGANGMIDTAAVDQLVARTTEQNVFAMVEHIAGLKLERALGIFYELLKQREEPIKIAALIARQFRIMLQVKDLARQSYSQQQIASQLGLHPYAVKIAGEQARKFEQARLKQILADLAQLDYQMKSGGIDKVLGLELFLLKLGTA</sequence>
<reference evidence="11 12" key="1">
    <citation type="submission" date="2019-08" db="EMBL/GenBank/DDBJ databases">
        <title>Genome sequencing of Paenibacillus faecis DSM 23593(T).</title>
        <authorList>
            <person name="Kook J.-K."/>
            <person name="Park S.-N."/>
            <person name="Lim Y.K."/>
        </authorList>
    </citation>
    <scope>NUCLEOTIDE SEQUENCE [LARGE SCALE GENOMIC DNA]</scope>
    <source>
        <strain evidence="11 12">DSM 23593</strain>
    </source>
</reference>
<evidence type="ECO:0000313" key="12">
    <source>
        <dbReference type="Proteomes" id="UP000325218"/>
    </source>
</evidence>
<gene>
    <name evidence="11" type="primary">holA</name>
    <name evidence="11" type="ORF">FRY98_09400</name>
</gene>
<dbReference type="EC" id="2.7.7.7" evidence="1"/>
<evidence type="ECO:0000256" key="8">
    <source>
        <dbReference type="ARBA" id="ARBA00049244"/>
    </source>
</evidence>
<evidence type="ECO:0000256" key="5">
    <source>
        <dbReference type="ARBA" id="ARBA00022705"/>
    </source>
</evidence>
<evidence type="ECO:0000256" key="6">
    <source>
        <dbReference type="ARBA" id="ARBA00022932"/>
    </source>
</evidence>
<protein>
    <recommendedName>
        <fullName evidence="2">DNA polymerase III subunit delta</fullName>
        <ecNumber evidence="1">2.7.7.7</ecNumber>
    </recommendedName>
</protein>
<keyword evidence="12" id="KW-1185">Reference proteome</keyword>
<dbReference type="OrthoDB" id="9775929at2"/>
<evidence type="ECO:0000256" key="7">
    <source>
        <dbReference type="ARBA" id="ARBA00034754"/>
    </source>
</evidence>
<dbReference type="InterPro" id="IPR027417">
    <property type="entry name" value="P-loop_NTPase"/>
</dbReference>
<dbReference type="Gene3D" id="1.20.272.10">
    <property type="match status" value="1"/>
</dbReference>
<proteinExistence type="inferred from homology"/>
<dbReference type="Pfam" id="PF21694">
    <property type="entry name" value="DNA_pol3_delta_C"/>
    <property type="match status" value="1"/>
</dbReference>
<comment type="catalytic activity">
    <reaction evidence="8">
        <text>DNA(n) + a 2'-deoxyribonucleoside 5'-triphosphate = DNA(n+1) + diphosphate</text>
        <dbReference type="Rhea" id="RHEA:22508"/>
        <dbReference type="Rhea" id="RHEA-COMP:17339"/>
        <dbReference type="Rhea" id="RHEA-COMP:17340"/>
        <dbReference type="ChEBI" id="CHEBI:33019"/>
        <dbReference type="ChEBI" id="CHEBI:61560"/>
        <dbReference type="ChEBI" id="CHEBI:173112"/>
        <dbReference type="EC" id="2.7.7.7"/>
    </reaction>
</comment>
<dbReference type="Gene3D" id="1.10.8.60">
    <property type="match status" value="1"/>
</dbReference>
<keyword evidence="6" id="KW-0239">DNA-directed DNA polymerase</keyword>
<feature type="domain" description="DNA polymerase III delta N-terminal" evidence="9">
    <location>
        <begin position="19"/>
        <end position="144"/>
    </location>
</feature>
<dbReference type="NCBIfam" id="TIGR01128">
    <property type="entry name" value="holA"/>
    <property type="match status" value="1"/>
</dbReference>
<keyword evidence="5" id="KW-0235">DNA replication</keyword>
<evidence type="ECO:0000259" key="10">
    <source>
        <dbReference type="Pfam" id="PF21694"/>
    </source>
</evidence>
<evidence type="ECO:0000313" key="11">
    <source>
        <dbReference type="EMBL" id="TYA12905.1"/>
    </source>
</evidence>
<dbReference type="InterPro" id="IPR010372">
    <property type="entry name" value="DNA_pol3_delta_N"/>
</dbReference>
<dbReference type="Pfam" id="PF06144">
    <property type="entry name" value="DNA_pol3_delta"/>
    <property type="match status" value="1"/>
</dbReference>
<dbReference type="GO" id="GO:0003887">
    <property type="term" value="F:DNA-directed DNA polymerase activity"/>
    <property type="evidence" value="ECO:0007669"/>
    <property type="project" value="UniProtKB-KW"/>
</dbReference>
<dbReference type="SUPFAM" id="SSF52540">
    <property type="entry name" value="P-loop containing nucleoside triphosphate hydrolases"/>
    <property type="match status" value="1"/>
</dbReference>
<dbReference type="SUPFAM" id="SSF48019">
    <property type="entry name" value="post-AAA+ oligomerization domain-like"/>
    <property type="match status" value="1"/>
</dbReference>
<dbReference type="Gene3D" id="3.40.50.300">
    <property type="entry name" value="P-loop containing nucleotide triphosphate hydrolases"/>
    <property type="match status" value="1"/>
</dbReference>
<dbReference type="PANTHER" id="PTHR34388:SF1">
    <property type="entry name" value="DNA POLYMERASE III SUBUNIT DELTA"/>
    <property type="match status" value="1"/>
</dbReference>
<dbReference type="InterPro" id="IPR005790">
    <property type="entry name" value="DNA_polIII_delta"/>
</dbReference>
<dbReference type="RefSeq" id="WP_148451506.1">
    <property type="nucleotide sequence ID" value="NZ_VSDO01000002.1"/>
</dbReference>